<dbReference type="EMBL" id="MN958086">
    <property type="protein sequence ID" value="QJQ85037.1"/>
    <property type="molecule type" value="Genomic_DNA"/>
</dbReference>
<proteinExistence type="predicted"/>
<protein>
    <submittedName>
        <fullName evidence="1">Uncharacterized protein</fullName>
    </submittedName>
</protein>
<organism evidence="1 2">
    <name type="scientific">Vibrio phage Bennett</name>
    <dbReference type="NCBI Taxonomy" id="2735171"/>
    <lineage>
        <taxon>Viruses</taxon>
        <taxon>Duplodnaviria</taxon>
        <taxon>Heunggongvirae</taxon>
        <taxon>Uroviricota</taxon>
        <taxon>Caudoviricetes</taxon>
        <taxon>Demerecviridae</taxon>
        <taxon>Ermolyevavirinae</taxon>
        <taxon>Thalassavirus</taxon>
        <taxon>Thalassavirus bennett</taxon>
    </lineage>
</organism>
<accession>A0A6M4ERY5</accession>
<evidence type="ECO:0000313" key="1">
    <source>
        <dbReference type="EMBL" id="QJQ85037.1"/>
    </source>
</evidence>
<reference evidence="1 2" key="1">
    <citation type="submission" date="2020-01" db="EMBL/GenBank/DDBJ databases">
        <authorList>
            <person name="Giacobe N."/>
            <person name="Brown L."/>
            <person name="Broussard G.W."/>
        </authorList>
    </citation>
    <scope>NUCLEOTIDE SEQUENCE [LARGE SCALE GENOMIC DNA]</scope>
</reference>
<dbReference type="Proteomes" id="UP000501397">
    <property type="component" value="Segment"/>
</dbReference>
<gene>
    <name evidence="1" type="ORF">BENNETT_1</name>
</gene>
<sequence>MLVDTAKHIRKHFLAQNPRARWMQRFDAVYYMLRFRHTRSMRGWQIMCEVSNKR</sequence>
<evidence type="ECO:0000313" key="2">
    <source>
        <dbReference type="Proteomes" id="UP000501397"/>
    </source>
</evidence>
<keyword evidence="2" id="KW-1185">Reference proteome</keyword>
<name>A0A6M4ERY5_9CAUD</name>